<dbReference type="InterPro" id="IPR023801">
    <property type="entry name" value="His_deacetylse_dom"/>
</dbReference>
<dbReference type="AlphaFoldDB" id="A0A0F7JYL4"/>
<feature type="domain" description="Histone deacetylase" evidence="2">
    <location>
        <begin position="20"/>
        <end position="304"/>
    </location>
</feature>
<dbReference type="InterPro" id="IPR000286">
    <property type="entry name" value="HDACs"/>
</dbReference>
<dbReference type="InterPro" id="IPR037138">
    <property type="entry name" value="His_deacetylse_dom_sf"/>
</dbReference>
<dbReference type="PRINTS" id="PR01270">
    <property type="entry name" value="HDASUPER"/>
</dbReference>
<dbReference type="Proteomes" id="UP000034410">
    <property type="component" value="Chromosome"/>
</dbReference>
<dbReference type="PATRIC" id="fig|1543721.4.peg.3077"/>
<comment type="similarity">
    <text evidence="1">Belongs to the histone deacetylase family.</text>
</comment>
<accession>A0A0F7JYL4</accession>
<dbReference type="Pfam" id="PF00850">
    <property type="entry name" value="Hist_deacetyl"/>
    <property type="match status" value="1"/>
</dbReference>
<dbReference type="GO" id="GO:0040029">
    <property type="term" value="P:epigenetic regulation of gene expression"/>
    <property type="evidence" value="ECO:0007669"/>
    <property type="project" value="TreeGrafter"/>
</dbReference>
<name>A0A0F7JYL4_9GAMM</name>
<reference evidence="3 4" key="1">
    <citation type="journal article" date="2015" name="Genome Announc.">
        <title>Complete Genome Sequence of Sedimenticola thiotaurini Strain SIP-G1, a Polyphosphate- and Polyhydroxyalkanoate-Accumulating Sulfur-Oxidizing Gammaproteobacterium Isolated from Salt Marsh Sediments.</title>
        <authorList>
            <person name="Flood B.E."/>
            <person name="Jones D.S."/>
            <person name="Bailey J.V."/>
        </authorList>
    </citation>
    <scope>NUCLEOTIDE SEQUENCE [LARGE SCALE GENOMIC DNA]</scope>
    <source>
        <strain evidence="3 4">SIP-G1</strain>
    </source>
</reference>
<sequence length="308" mass="33845">MSIAYISHPDCLLHDVGQDHPEQPARLRAIQDQLISTGMELVMSMYEAPRARREHLELAHDPDYISMLYTDAPHEGILELDGDTFMMPKTLDAALRAAGAVVMGVDLVMSKEATAAFCAVRPPGHHAERDRAMGFCYLNNVAVGAAYAIDKHGLDRVAIIDFDVHHGNGTEHIFATDPRVLFCSSFQHPFYPFTGHETDTDHIVNITLPAGAGSAEFREQVEAHWIPALHNFKPQLVMISAGFDAHIADEMGHLRLREADYDWVTGLLKGVADQYAEGRIVSTLEGGYDLGSLARSVLAHLDALLGGR</sequence>
<evidence type="ECO:0000259" key="2">
    <source>
        <dbReference type="Pfam" id="PF00850"/>
    </source>
</evidence>
<dbReference type="GO" id="GO:0004407">
    <property type="term" value="F:histone deacetylase activity"/>
    <property type="evidence" value="ECO:0007669"/>
    <property type="project" value="TreeGrafter"/>
</dbReference>
<evidence type="ECO:0000313" key="4">
    <source>
        <dbReference type="Proteomes" id="UP000034410"/>
    </source>
</evidence>
<evidence type="ECO:0000256" key="1">
    <source>
        <dbReference type="ARBA" id="ARBA00005947"/>
    </source>
</evidence>
<organism evidence="3 4">
    <name type="scientific">Sedimenticola thiotaurini</name>
    <dbReference type="NCBI Taxonomy" id="1543721"/>
    <lineage>
        <taxon>Bacteria</taxon>
        <taxon>Pseudomonadati</taxon>
        <taxon>Pseudomonadota</taxon>
        <taxon>Gammaproteobacteria</taxon>
        <taxon>Chromatiales</taxon>
        <taxon>Sedimenticolaceae</taxon>
        <taxon>Sedimenticola</taxon>
    </lineage>
</organism>
<dbReference type="CDD" id="cd11599">
    <property type="entry name" value="HDAC_classII_2"/>
    <property type="match status" value="1"/>
</dbReference>
<gene>
    <name evidence="3" type="ORF">AAY24_14940</name>
</gene>
<proteinExistence type="inferred from homology"/>
<keyword evidence="4" id="KW-1185">Reference proteome</keyword>
<dbReference type="EMBL" id="CP011412">
    <property type="protein sequence ID" value="AKH21431.1"/>
    <property type="molecule type" value="Genomic_DNA"/>
</dbReference>
<dbReference type="PANTHER" id="PTHR10625">
    <property type="entry name" value="HISTONE DEACETYLASE HDAC1-RELATED"/>
    <property type="match status" value="1"/>
</dbReference>
<evidence type="ECO:0000313" key="3">
    <source>
        <dbReference type="EMBL" id="AKH21431.1"/>
    </source>
</evidence>
<dbReference type="KEGG" id="seds:AAY24_14940"/>
<dbReference type="OrthoDB" id="9808367at2"/>
<dbReference type="Gene3D" id="3.40.800.20">
    <property type="entry name" value="Histone deacetylase domain"/>
    <property type="match status" value="1"/>
</dbReference>
<dbReference type="InterPro" id="IPR023696">
    <property type="entry name" value="Ureohydrolase_dom_sf"/>
</dbReference>
<dbReference type="PANTHER" id="PTHR10625:SF10">
    <property type="entry name" value="HISTONE DEACETYLASE HDAC1"/>
    <property type="match status" value="1"/>
</dbReference>
<protein>
    <submittedName>
        <fullName evidence="3">Deacetylase</fullName>
    </submittedName>
</protein>
<dbReference type="SUPFAM" id="SSF52768">
    <property type="entry name" value="Arginase/deacetylase"/>
    <property type="match status" value="1"/>
</dbReference>